<dbReference type="Proteomes" id="UP001153069">
    <property type="component" value="Unassembled WGS sequence"/>
</dbReference>
<feature type="compositionally biased region" description="Acidic residues" evidence="1">
    <location>
        <begin position="142"/>
        <end position="157"/>
    </location>
</feature>
<reference evidence="2" key="1">
    <citation type="submission" date="2020-06" db="EMBL/GenBank/DDBJ databases">
        <authorList>
            <consortium name="Plant Systems Biology data submission"/>
        </authorList>
    </citation>
    <scope>NUCLEOTIDE SEQUENCE</scope>
    <source>
        <strain evidence="2">D6</strain>
    </source>
</reference>
<feature type="compositionally biased region" description="Low complexity" evidence="1">
    <location>
        <begin position="1"/>
        <end position="16"/>
    </location>
</feature>
<sequence length="603" mass="69527">MMSPSGPSSSNGNPMGTPSKNKYYNVEGTTTTASNSATSMESPYHVHGQQQTNTVWKTLRWVLLGFGIGASSMALFQSINMPTIRVEFEYDQGPPALHHYQLQQQQHKEAFFFTPNTNNNNDKIQKHKQQPQHKPQPKLQLQEEEEEDKTDREEEQSTNDKTPEEGQEGPAEEPNDKEENENFINEGEDAAIANDDMEVVKTEEEEIAHKTTKKHKKTAKHDKLGTMKLIKGEMQVEEDDPDFSNPGPPPELEPGEAFAACILIKDDNHWLIEWLAYHWHTMPLRYLVVAVDPDSKTSPVPILKRWKDRKLMAISIWNDTMFMPKKVKANATMFHNNTDLMMHRVRQNNFYFKCMRTFKQRNREWLMLIDTDEYIVNNYASGLYYNITKHIPITKPGNVLTFIKQHHMLTGENHTCSYMPRYMFGIKESENSLVQKHMPKGFDGMDFMTQRFQFRNPKRMHNGKNLINIKKLPQIKTYTSVHHVSSYCPDPDKMRSVNHVKKALLRVHHYLGTEEQYFFRTDPRTVKETNDTNAVQPPKAKKKADGSVAVAYFTRGIGRYKMLNRGAIYPDQGARAWIKGFIQDVGLDLAKELLAGVGKVGYE</sequence>
<feature type="compositionally biased region" description="Acidic residues" evidence="1">
    <location>
        <begin position="165"/>
        <end position="179"/>
    </location>
</feature>
<feature type="region of interest" description="Disordered" evidence="1">
    <location>
        <begin position="113"/>
        <end position="179"/>
    </location>
</feature>
<evidence type="ECO:0000313" key="3">
    <source>
        <dbReference type="Proteomes" id="UP001153069"/>
    </source>
</evidence>
<gene>
    <name evidence="2" type="ORF">SEMRO_304_G112580.1</name>
</gene>
<keyword evidence="3" id="KW-1185">Reference proteome</keyword>
<accession>A0A9N8HAP3</accession>
<protein>
    <submittedName>
        <fullName evidence="2">Uncharacterized protein</fullName>
    </submittedName>
</protein>
<organism evidence="2 3">
    <name type="scientific">Seminavis robusta</name>
    <dbReference type="NCBI Taxonomy" id="568900"/>
    <lineage>
        <taxon>Eukaryota</taxon>
        <taxon>Sar</taxon>
        <taxon>Stramenopiles</taxon>
        <taxon>Ochrophyta</taxon>
        <taxon>Bacillariophyta</taxon>
        <taxon>Bacillariophyceae</taxon>
        <taxon>Bacillariophycidae</taxon>
        <taxon>Naviculales</taxon>
        <taxon>Naviculaceae</taxon>
        <taxon>Seminavis</taxon>
    </lineage>
</organism>
<proteinExistence type="predicted"/>
<dbReference type="AlphaFoldDB" id="A0A9N8HAP3"/>
<evidence type="ECO:0000313" key="2">
    <source>
        <dbReference type="EMBL" id="CAB9507386.1"/>
    </source>
</evidence>
<name>A0A9N8HAP3_9STRA</name>
<dbReference type="EMBL" id="CAICTM010000303">
    <property type="protein sequence ID" value="CAB9507386.1"/>
    <property type="molecule type" value="Genomic_DNA"/>
</dbReference>
<comment type="caution">
    <text evidence="2">The sequence shown here is derived from an EMBL/GenBank/DDBJ whole genome shotgun (WGS) entry which is preliminary data.</text>
</comment>
<feature type="region of interest" description="Disordered" evidence="1">
    <location>
        <begin position="1"/>
        <end position="26"/>
    </location>
</feature>
<evidence type="ECO:0000256" key="1">
    <source>
        <dbReference type="SAM" id="MobiDB-lite"/>
    </source>
</evidence>